<dbReference type="GO" id="GO:0008360">
    <property type="term" value="P:regulation of cell shape"/>
    <property type="evidence" value="ECO:0007669"/>
    <property type="project" value="UniProtKB-KW"/>
</dbReference>
<dbReference type="Gene3D" id="3.40.1190.10">
    <property type="entry name" value="Mur-like, catalytic domain"/>
    <property type="match status" value="1"/>
</dbReference>
<comment type="similarity">
    <text evidence="10">Belongs to the MurCDEF family. MurF subfamily.</text>
</comment>
<dbReference type="GO" id="GO:0047480">
    <property type="term" value="F:UDP-N-acetylmuramoyl-tripeptide-D-alanyl-D-alanine ligase activity"/>
    <property type="evidence" value="ECO:0007669"/>
    <property type="project" value="UniProtKB-UniRule"/>
</dbReference>
<keyword evidence="6 10" id="KW-0133">Cell shape</keyword>
<feature type="binding site" evidence="10">
    <location>
        <begin position="113"/>
        <end position="119"/>
    </location>
    <ligand>
        <name>ATP</name>
        <dbReference type="ChEBI" id="CHEBI:30616"/>
    </ligand>
</feature>
<keyword evidence="7 10" id="KW-0573">Peptidoglycan synthesis</keyword>
<accession>A0A7X5HT26</accession>
<dbReference type="GO" id="GO:0005737">
    <property type="term" value="C:cytoplasm"/>
    <property type="evidence" value="ECO:0007669"/>
    <property type="project" value="UniProtKB-SubCell"/>
</dbReference>
<keyword evidence="3 10" id="KW-0132">Cell division</keyword>
<dbReference type="InterPro" id="IPR036615">
    <property type="entry name" value="Mur_ligase_C_dom_sf"/>
</dbReference>
<comment type="catalytic activity">
    <reaction evidence="10 11">
        <text>D-alanyl-D-alanine + UDP-N-acetyl-alpha-D-muramoyl-L-alanyl-gamma-D-glutamyl-meso-2,6-diaminopimelate + ATP = UDP-N-acetyl-alpha-D-muramoyl-L-alanyl-gamma-D-glutamyl-meso-2,6-diaminopimeloyl-D-alanyl-D-alanine + ADP + phosphate + H(+)</text>
        <dbReference type="Rhea" id="RHEA:28374"/>
        <dbReference type="ChEBI" id="CHEBI:15378"/>
        <dbReference type="ChEBI" id="CHEBI:30616"/>
        <dbReference type="ChEBI" id="CHEBI:43474"/>
        <dbReference type="ChEBI" id="CHEBI:57822"/>
        <dbReference type="ChEBI" id="CHEBI:61386"/>
        <dbReference type="ChEBI" id="CHEBI:83905"/>
        <dbReference type="ChEBI" id="CHEBI:456216"/>
        <dbReference type="EC" id="6.3.2.10"/>
    </reaction>
</comment>
<keyword evidence="4 10" id="KW-0547">Nucleotide-binding</keyword>
<dbReference type="SUPFAM" id="SSF53244">
    <property type="entry name" value="MurD-like peptide ligases, peptide-binding domain"/>
    <property type="match status" value="1"/>
</dbReference>
<keyword evidence="16" id="KW-1185">Reference proteome</keyword>
<evidence type="ECO:0000256" key="4">
    <source>
        <dbReference type="ARBA" id="ARBA00022741"/>
    </source>
</evidence>
<dbReference type="SUPFAM" id="SSF53623">
    <property type="entry name" value="MurD-like peptide ligases, catalytic domain"/>
    <property type="match status" value="1"/>
</dbReference>
<dbReference type="GO" id="GO:0071555">
    <property type="term" value="P:cell wall organization"/>
    <property type="evidence" value="ECO:0007669"/>
    <property type="project" value="UniProtKB-KW"/>
</dbReference>
<organism evidence="15 16">
    <name type="scientific">Anaerotalea alkaliphila</name>
    <dbReference type="NCBI Taxonomy" id="2662126"/>
    <lineage>
        <taxon>Bacteria</taxon>
        <taxon>Bacillati</taxon>
        <taxon>Bacillota</taxon>
        <taxon>Clostridia</taxon>
        <taxon>Eubacteriales</taxon>
        <taxon>Anaerotalea</taxon>
    </lineage>
</organism>
<dbReference type="InterPro" id="IPR004101">
    <property type="entry name" value="Mur_ligase_C"/>
</dbReference>
<keyword evidence="8 10" id="KW-0131">Cell cycle</keyword>
<dbReference type="InterPro" id="IPR000713">
    <property type="entry name" value="Mur_ligase_N"/>
</dbReference>
<sequence length="471" mass="50971">MKALAVSEVLAAVEGELLHGDRLRSDVVEGVSTDSRRTVAGDLYIPLVGNRFDGHAFLPQAFAGGAVLAFAQRVEAGMEELPLVLVDDTRLAMGRLAAHYRRVLGIPVIGVTGSVGKTSTKEMIASILGRRFQVHKTGGNFNNDVGVPLTLFGMEESHEMAVVEMGMNHFGEISYLSRMAAPDLAVVTNIGFSHVENLGSQRGILQAKMEILDGLQEGGVVVANGDDPLLSEFIRAFRNSENPKGIRFLTYGSCQGCDCRLLSYESHGLEGQEAVAETRSGRYQLRVPYPGRHMLFNALAGILVGERMGVEKEEIVEGIHSYRSEKMRLQVETLENGTLLIDDTYNASVDSMKSALDTLVDLSLPGQRKVAVLGSMFEMGGFSEEGHRQVGALASQRNLDLLLCIGEEARDIAVAALEGGSLPEDAVFWYGTQEEFLQEGLGRIRSGDAVLVKASRGMALEKTVEAVKSVR</sequence>
<dbReference type="EMBL" id="JAAEEH010000001">
    <property type="protein sequence ID" value="NDL66141.1"/>
    <property type="molecule type" value="Genomic_DNA"/>
</dbReference>
<keyword evidence="9 10" id="KW-0961">Cell wall biogenesis/degradation</keyword>
<dbReference type="Pfam" id="PF02875">
    <property type="entry name" value="Mur_ligase_C"/>
    <property type="match status" value="1"/>
</dbReference>
<dbReference type="Gene3D" id="3.90.190.20">
    <property type="entry name" value="Mur ligase, C-terminal domain"/>
    <property type="match status" value="1"/>
</dbReference>
<dbReference type="InterPro" id="IPR005863">
    <property type="entry name" value="UDP-N-AcMur_synth"/>
</dbReference>
<evidence type="ECO:0000259" key="14">
    <source>
        <dbReference type="Pfam" id="PF08245"/>
    </source>
</evidence>
<dbReference type="NCBIfam" id="TIGR01143">
    <property type="entry name" value="murF"/>
    <property type="match status" value="1"/>
</dbReference>
<dbReference type="InterPro" id="IPR051046">
    <property type="entry name" value="MurCDEF_CellWall_CoF430Synth"/>
</dbReference>
<evidence type="ECO:0000256" key="5">
    <source>
        <dbReference type="ARBA" id="ARBA00022840"/>
    </source>
</evidence>
<evidence type="ECO:0000256" key="11">
    <source>
        <dbReference type="RuleBase" id="RU004136"/>
    </source>
</evidence>
<dbReference type="Proteomes" id="UP000461585">
    <property type="component" value="Unassembled WGS sequence"/>
</dbReference>
<feature type="domain" description="Mur ligase C-terminal" evidence="13">
    <location>
        <begin position="327"/>
        <end position="456"/>
    </location>
</feature>
<evidence type="ECO:0000256" key="2">
    <source>
        <dbReference type="ARBA" id="ARBA00022598"/>
    </source>
</evidence>
<dbReference type="GO" id="GO:0005524">
    <property type="term" value="F:ATP binding"/>
    <property type="evidence" value="ECO:0007669"/>
    <property type="project" value="UniProtKB-UniRule"/>
</dbReference>
<evidence type="ECO:0000313" key="15">
    <source>
        <dbReference type="EMBL" id="NDL66141.1"/>
    </source>
</evidence>
<dbReference type="HAMAP" id="MF_02019">
    <property type="entry name" value="MurF"/>
    <property type="match status" value="1"/>
</dbReference>
<keyword evidence="1 10" id="KW-0963">Cytoplasm</keyword>
<evidence type="ECO:0000256" key="6">
    <source>
        <dbReference type="ARBA" id="ARBA00022960"/>
    </source>
</evidence>
<dbReference type="InterPro" id="IPR036565">
    <property type="entry name" value="Mur-like_cat_sf"/>
</dbReference>
<comment type="function">
    <text evidence="10 11">Involved in cell wall formation. Catalyzes the final step in the synthesis of UDP-N-acetylmuramoyl-pentapeptide, the precursor of murein.</text>
</comment>
<comment type="pathway">
    <text evidence="10 11">Cell wall biogenesis; peptidoglycan biosynthesis.</text>
</comment>
<keyword evidence="2 10" id="KW-0436">Ligase</keyword>
<protein>
    <recommendedName>
        <fullName evidence="10 11">UDP-N-acetylmuramoyl-tripeptide--D-alanyl-D-alanine ligase</fullName>
        <ecNumber evidence="10 11">6.3.2.10</ecNumber>
    </recommendedName>
    <alternativeName>
        <fullName evidence="10">D-alanyl-D-alanine-adding enzyme</fullName>
    </alternativeName>
</protein>
<dbReference type="Pfam" id="PF08245">
    <property type="entry name" value="Mur_ligase_M"/>
    <property type="match status" value="1"/>
</dbReference>
<evidence type="ECO:0000256" key="8">
    <source>
        <dbReference type="ARBA" id="ARBA00023306"/>
    </source>
</evidence>
<reference evidence="15 16" key="1">
    <citation type="submission" date="2020-01" db="EMBL/GenBank/DDBJ databases">
        <title>Anaeroalcalibacter tamaniensis gen. nov., sp. nov., moderately halophilic strictly anaerobic fermenter bacterium from mud volcano of Taman peninsula.</title>
        <authorList>
            <person name="Frolova A."/>
            <person name="Merkel A.Y."/>
            <person name="Slobodkin A.I."/>
        </authorList>
    </citation>
    <scope>NUCLEOTIDE SEQUENCE [LARGE SCALE GENOMIC DNA]</scope>
    <source>
        <strain evidence="15 16">F-3ap</strain>
    </source>
</reference>
<evidence type="ECO:0000259" key="12">
    <source>
        <dbReference type="Pfam" id="PF01225"/>
    </source>
</evidence>
<evidence type="ECO:0000256" key="3">
    <source>
        <dbReference type="ARBA" id="ARBA00022618"/>
    </source>
</evidence>
<evidence type="ECO:0000256" key="1">
    <source>
        <dbReference type="ARBA" id="ARBA00022490"/>
    </source>
</evidence>
<dbReference type="PANTHER" id="PTHR43024:SF1">
    <property type="entry name" value="UDP-N-ACETYLMURAMOYL-TRIPEPTIDE--D-ALANYL-D-ALANINE LIGASE"/>
    <property type="match status" value="1"/>
</dbReference>
<dbReference type="Pfam" id="PF01225">
    <property type="entry name" value="Mur_ligase"/>
    <property type="match status" value="1"/>
</dbReference>
<comment type="caution">
    <text evidence="15">The sequence shown here is derived from an EMBL/GenBank/DDBJ whole genome shotgun (WGS) entry which is preliminary data.</text>
</comment>
<dbReference type="GO" id="GO:0009252">
    <property type="term" value="P:peptidoglycan biosynthetic process"/>
    <property type="evidence" value="ECO:0007669"/>
    <property type="project" value="UniProtKB-UniRule"/>
</dbReference>
<comment type="subcellular location">
    <subcellularLocation>
        <location evidence="10 11">Cytoplasm</location>
    </subcellularLocation>
</comment>
<dbReference type="InterPro" id="IPR013221">
    <property type="entry name" value="Mur_ligase_cen"/>
</dbReference>
<proteinExistence type="inferred from homology"/>
<evidence type="ECO:0000256" key="7">
    <source>
        <dbReference type="ARBA" id="ARBA00022984"/>
    </source>
</evidence>
<evidence type="ECO:0000259" key="13">
    <source>
        <dbReference type="Pfam" id="PF02875"/>
    </source>
</evidence>
<evidence type="ECO:0000256" key="9">
    <source>
        <dbReference type="ARBA" id="ARBA00023316"/>
    </source>
</evidence>
<dbReference type="Gene3D" id="3.40.1390.10">
    <property type="entry name" value="MurE/MurF, N-terminal domain"/>
    <property type="match status" value="1"/>
</dbReference>
<dbReference type="PANTHER" id="PTHR43024">
    <property type="entry name" value="UDP-N-ACETYLMURAMOYL-TRIPEPTIDE--D-ALANYL-D-ALANINE LIGASE"/>
    <property type="match status" value="1"/>
</dbReference>
<name>A0A7X5HT26_9FIRM</name>
<dbReference type="GO" id="GO:0051301">
    <property type="term" value="P:cell division"/>
    <property type="evidence" value="ECO:0007669"/>
    <property type="project" value="UniProtKB-KW"/>
</dbReference>
<gene>
    <name evidence="10" type="primary">murF</name>
    <name evidence="15" type="ORF">GXN74_00075</name>
</gene>
<keyword evidence="5 10" id="KW-0067">ATP-binding</keyword>
<dbReference type="SUPFAM" id="SSF63418">
    <property type="entry name" value="MurE/MurF N-terminal domain"/>
    <property type="match status" value="1"/>
</dbReference>
<dbReference type="EC" id="6.3.2.10" evidence="10 11"/>
<dbReference type="RefSeq" id="WP_162368870.1">
    <property type="nucleotide sequence ID" value="NZ_JAAEEH010000001.1"/>
</dbReference>
<dbReference type="InterPro" id="IPR035911">
    <property type="entry name" value="MurE/MurF_N"/>
</dbReference>
<feature type="domain" description="Mur ligase N-terminal catalytic" evidence="12">
    <location>
        <begin position="28"/>
        <end position="101"/>
    </location>
</feature>
<dbReference type="UniPathway" id="UPA00219"/>
<dbReference type="AlphaFoldDB" id="A0A7X5HT26"/>
<evidence type="ECO:0000256" key="10">
    <source>
        <dbReference type="HAMAP-Rule" id="MF_02019"/>
    </source>
</evidence>
<evidence type="ECO:0000313" key="16">
    <source>
        <dbReference type="Proteomes" id="UP000461585"/>
    </source>
</evidence>
<feature type="domain" description="Mur ligase central" evidence="14">
    <location>
        <begin position="111"/>
        <end position="304"/>
    </location>
</feature>